<keyword evidence="8" id="KW-1185">Reference proteome</keyword>
<feature type="transmembrane region" description="Helical" evidence="6">
    <location>
        <begin position="72"/>
        <end position="92"/>
    </location>
</feature>
<evidence type="ECO:0000256" key="5">
    <source>
        <dbReference type="ARBA" id="ARBA00023136"/>
    </source>
</evidence>
<gene>
    <name evidence="7" type="ORF">EV141_1168</name>
</gene>
<dbReference type="PANTHER" id="PTHR30086">
    <property type="entry name" value="ARGININE EXPORTER PROTEIN ARGO"/>
    <property type="match status" value="1"/>
</dbReference>
<dbReference type="PIRSF" id="PIRSF006324">
    <property type="entry name" value="LeuE"/>
    <property type="match status" value="1"/>
</dbReference>
<protein>
    <submittedName>
        <fullName evidence="7">Threonine/homoserine/homoserine lactone efflux protein</fullName>
    </submittedName>
</protein>
<name>A0A4Q7LRE6_9MICO</name>
<evidence type="ECO:0000256" key="2">
    <source>
        <dbReference type="ARBA" id="ARBA00022475"/>
    </source>
</evidence>
<sequence>MLDPAGALAFLAMSVVIIIVPGPGVLFVVGRALVLGTRGALLSVLGNAAGVAVQIVVVAAGLGVVIASSELLFTAMKVLGAAVLVWLGVQSIRHRHAVSADEASAMAVRTRTLVRDSVVVGLTNAKTIVFFVAALPQAASPDLAAPVLQMLILGAVFLAMGIASDSLWAIAAGTARDWFAVNARRLATVRAAGGVALMALGVVMGASAL</sequence>
<dbReference type="AlphaFoldDB" id="A0A4Q7LRE6"/>
<feature type="transmembrane region" description="Helical" evidence="6">
    <location>
        <begin position="187"/>
        <end position="208"/>
    </location>
</feature>
<dbReference type="InterPro" id="IPR001123">
    <property type="entry name" value="LeuE-type"/>
</dbReference>
<dbReference type="GO" id="GO:0015171">
    <property type="term" value="F:amino acid transmembrane transporter activity"/>
    <property type="evidence" value="ECO:0007669"/>
    <property type="project" value="TreeGrafter"/>
</dbReference>
<feature type="transmembrane region" description="Helical" evidence="6">
    <location>
        <begin position="6"/>
        <end position="29"/>
    </location>
</feature>
<accession>A0A4Q7LRE6</accession>
<dbReference type="Pfam" id="PF01810">
    <property type="entry name" value="LysE"/>
    <property type="match status" value="1"/>
</dbReference>
<evidence type="ECO:0000256" key="4">
    <source>
        <dbReference type="ARBA" id="ARBA00022989"/>
    </source>
</evidence>
<reference evidence="7 8" key="1">
    <citation type="journal article" date="2015" name="Stand. Genomic Sci.">
        <title>Genomic Encyclopedia of Bacterial and Archaeal Type Strains, Phase III: the genomes of soil and plant-associated and newly described type strains.</title>
        <authorList>
            <person name="Whitman W.B."/>
            <person name="Woyke T."/>
            <person name="Klenk H.P."/>
            <person name="Zhou Y."/>
            <person name="Lilburn T.G."/>
            <person name="Beck B.J."/>
            <person name="De Vos P."/>
            <person name="Vandamme P."/>
            <person name="Eisen J.A."/>
            <person name="Garrity G."/>
            <person name="Hugenholtz P."/>
            <person name="Kyrpides N.C."/>
        </authorList>
    </citation>
    <scope>NUCLEOTIDE SEQUENCE [LARGE SCALE GENOMIC DNA]</scope>
    <source>
        <strain evidence="7 8">CV2</strain>
    </source>
</reference>
<comment type="caution">
    <text evidence="7">The sequence shown here is derived from an EMBL/GenBank/DDBJ whole genome shotgun (WGS) entry which is preliminary data.</text>
</comment>
<dbReference type="GO" id="GO:0005886">
    <property type="term" value="C:plasma membrane"/>
    <property type="evidence" value="ECO:0007669"/>
    <property type="project" value="UniProtKB-SubCell"/>
</dbReference>
<evidence type="ECO:0000313" key="8">
    <source>
        <dbReference type="Proteomes" id="UP000293519"/>
    </source>
</evidence>
<evidence type="ECO:0000313" key="7">
    <source>
        <dbReference type="EMBL" id="RZS57455.1"/>
    </source>
</evidence>
<dbReference type="PANTHER" id="PTHR30086:SF20">
    <property type="entry name" value="ARGININE EXPORTER PROTEIN ARGO-RELATED"/>
    <property type="match status" value="1"/>
</dbReference>
<comment type="subcellular location">
    <subcellularLocation>
        <location evidence="1">Cell membrane</location>
        <topology evidence="1">Multi-pass membrane protein</topology>
    </subcellularLocation>
</comment>
<dbReference type="Proteomes" id="UP000293519">
    <property type="component" value="Unassembled WGS sequence"/>
</dbReference>
<keyword evidence="3 6" id="KW-0812">Transmembrane</keyword>
<evidence type="ECO:0000256" key="3">
    <source>
        <dbReference type="ARBA" id="ARBA00022692"/>
    </source>
</evidence>
<dbReference type="RefSeq" id="WP_241969107.1">
    <property type="nucleotide sequence ID" value="NZ_SGWW01000002.1"/>
</dbReference>
<feature type="transmembrane region" description="Helical" evidence="6">
    <location>
        <begin position="41"/>
        <end position="66"/>
    </location>
</feature>
<dbReference type="EMBL" id="SGWW01000002">
    <property type="protein sequence ID" value="RZS57455.1"/>
    <property type="molecule type" value="Genomic_DNA"/>
</dbReference>
<proteinExistence type="predicted"/>
<keyword evidence="4 6" id="KW-1133">Transmembrane helix</keyword>
<feature type="transmembrane region" description="Helical" evidence="6">
    <location>
        <begin position="147"/>
        <end position="175"/>
    </location>
</feature>
<keyword evidence="2" id="KW-1003">Cell membrane</keyword>
<evidence type="ECO:0000256" key="1">
    <source>
        <dbReference type="ARBA" id="ARBA00004651"/>
    </source>
</evidence>
<keyword evidence="5 6" id="KW-0472">Membrane</keyword>
<feature type="transmembrane region" description="Helical" evidence="6">
    <location>
        <begin position="113"/>
        <end position="135"/>
    </location>
</feature>
<evidence type="ECO:0000256" key="6">
    <source>
        <dbReference type="SAM" id="Phobius"/>
    </source>
</evidence>
<organism evidence="7 8">
    <name type="scientific">Microcella putealis</name>
    <dbReference type="NCBI Taxonomy" id="337005"/>
    <lineage>
        <taxon>Bacteria</taxon>
        <taxon>Bacillati</taxon>
        <taxon>Actinomycetota</taxon>
        <taxon>Actinomycetes</taxon>
        <taxon>Micrococcales</taxon>
        <taxon>Microbacteriaceae</taxon>
        <taxon>Microcella</taxon>
    </lineage>
</organism>